<accession>A0AAN8V443</accession>
<dbReference type="Pfam" id="PF03088">
    <property type="entry name" value="Str_synth"/>
    <property type="match status" value="1"/>
</dbReference>
<keyword evidence="4" id="KW-0926">Vacuole</keyword>
<dbReference type="PANTHER" id="PTHR10426">
    <property type="entry name" value="STRICTOSIDINE SYNTHASE-RELATED"/>
    <property type="match status" value="1"/>
</dbReference>
<protein>
    <submittedName>
        <fullName evidence="7">Strictosidine synthase, conserved region</fullName>
    </submittedName>
</protein>
<name>A0AAN8V443_9MAGN</name>
<evidence type="ECO:0000256" key="3">
    <source>
        <dbReference type="ARBA" id="ARBA00022553"/>
    </source>
</evidence>
<dbReference type="InterPro" id="IPR018119">
    <property type="entry name" value="Strictosidine_synth_cons-reg"/>
</dbReference>
<dbReference type="Proteomes" id="UP001370490">
    <property type="component" value="Unassembled WGS sequence"/>
</dbReference>
<keyword evidence="5" id="KW-0325">Glycoprotein</keyword>
<reference evidence="7 8" key="1">
    <citation type="submission" date="2023-12" db="EMBL/GenBank/DDBJ databases">
        <title>A high-quality genome assembly for Dillenia turbinata (Dilleniales).</title>
        <authorList>
            <person name="Chanderbali A."/>
        </authorList>
    </citation>
    <scope>NUCLEOTIDE SEQUENCE [LARGE SCALE GENOMIC DNA]</scope>
    <source>
        <strain evidence="7">LSX21</strain>
        <tissue evidence="7">Leaf</tissue>
    </source>
</reference>
<dbReference type="SUPFAM" id="SSF63829">
    <property type="entry name" value="Calcium-dependent phosphotriesterase"/>
    <property type="match status" value="1"/>
</dbReference>
<evidence type="ECO:0000259" key="6">
    <source>
        <dbReference type="Pfam" id="PF03088"/>
    </source>
</evidence>
<dbReference type="PANTHER" id="PTHR10426:SF88">
    <property type="entry name" value="ADIPOCYTE PLASMA MEMBRANE-ASSOCIATED PROTEIN HEMOMUCIN-RELATED"/>
    <property type="match status" value="1"/>
</dbReference>
<dbReference type="Gene3D" id="2.120.10.30">
    <property type="entry name" value="TolB, C-terminal domain"/>
    <property type="match status" value="1"/>
</dbReference>
<gene>
    <name evidence="7" type="ORF">RJ641_010759</name>
</gene>
<evidence type="ECO:0000313" key="8">
    <source>
        <dbReference type="Proteomes" id="UP001370490"/>
    </source>
</evidence>
<proteinExistence type="inferred from homology"/>
<evidence type="ECO:0000256" key="5">
    <source>
        <dbReference type="ARBA" id="ARBA00023180"/>
    </source>
</evidence>
<dbReference type="GO" id="GO:0012505">
    <property type="term" value="C:endomembrane system"/>
    <property type="evidence" value="ECO:0007669"/>
    <property type="project" value="TreeGrafter"/>
</dbReference>
<dbReference type="GO" id="GO:0016787">
    <property type="term" value="F:hydrolase activity"/>
    <property type="evidence" value="ECO:0007669"/>
    <property type="project" value="TreeGrafter"/>
</dbReference>
<dbReference type="AlphaFoldDB" id="A0AAN8V443"/>
<organism evidence="7 8">
    <name type="scientific">Dillenia turbinata</name>
    <dbReference type="NCBI Taxonomy" id="194707"/>
    <lineage>
        <taxon>Eukaryota</taxon>
        <taxon>Viridiplantae</taxon>
        <taxon>Streptophyta</taxon>
        <taxon>Embryophyta</taxon>
        <taxon>Tracheophyta</taxon>
        <taxon>Spermatophyta</taxon>
        <taxon>Magnoliopsida</taxon>
        <taxon>eudicotyledons</taxon>
        <taxon>Gunneridae</taxon>
        <taxon>Pentapetalae</taxon>
        <taxon>Dilleniales</taxon>
        <taxon>Dilleniaceae</taxon>
        <taxon>Dillenia</taxon>
    </lineage>
</organism>
<dbReference type="GO" id="GO:0005773">
    <property type="term" value="C:vacuole"/>
    <property type="evidence" value="ECO:0007669"/>
    <property type="project" value="UniProtKB-SubCell"/>
</dbReference>
<sequence length="292" mass="32600">MKMLNSTENLCPIKNGVLWVFFAPLLLAIALAIPHQFNPFDPNPLPDRTLIHEPISVPLKNPHDLRVSERVGEAEVELIVHQDAGGGLRVGEEGAIELLTDEAQGVKFKITDGVDVAKDGMIYFTDASYKYPLAEFIRDILEGKPHGRFMSYNPSTKETKVLVRDLYFANGVAVSLTKLLLSSVKPRRCQSYYTEGKREGTTDIFIENLRGMPDNIRSDGKDHYWLALAKALSQSTQIIGITSSWDLALGYPFIQKAAAARGRRSNKEEEGGVLKIALDGNPKEHYYDPNYH</sequence>
<evidence type="ECO:0000256" key="4">
    <source>
        <dbReference type="ARBA" id="ARBA00022554"/>
    </source>
</evidence>
<evidence type="ECO:0000313" key="7">
    <source>
        <dbReference type="EMBL" id="KAK6924559.1"/>
    </source>
</evidence>
<dbReference type="InterPro" id="IPR011042">
    <property type="entry name" value="6-blade_b-propeller_TolB-like"/>
</dbReference>
<comment type="similarity">
    <text evidence="2">Belongs to the strictosidine synthase family.</text>
</comment>
<evidence type="ECO:0000256" key="2">
    <source>
        <dbReference type="ARBA" id="ARBA00009191"/>
    </source>
</evidence>
<keyword evidence="8" id="KW-1185">Reference proteome</keyword>
<keyword evidence="3" id="KW-0597">Phosphoprotein</keyword>
<comment type="caution">
    <text evidence="7">The sequence shown here is derived from an EMBL/GenBank/DDBJ whole genome shotgun (WGS) entry which is preliminary data.</text>
</comment>
<feature type="domain" description="Strictosidine synthase conserved region" evidence="6">
    <location>
        <begin position="112"/>
        <end position="196"/>
    </location>
</feature>
<dbReference type="EMBL" id="JBAMMX010000017">
    <property type="protein sequence ID" value="KAK6924559.1"/>
    <property type="molecule type" value="Genomic_DNA"/>
</dbReference>
<comment type="subcellular location">
    <subcellularLocation>
        <location evidence="1">Vacuole</location>
    </subcellularLocation>
</comment>
<evidence type="ECO:0000256" key="1">
    <source>
        <dbReference type="ARBA" id="ARBA00004116"/>
    </source>
</evidence>